<accession>A0A1V6P813</accession>
<evidence type="ECO:0000313" key="2">
    <source>
        <dbReference type="EMBL" id="OQD73140.1"/>
    </source>
</evidence>
<proteinExistence type="predicted"/>
<organism evidence="2 3">
    <name type="scientific">Penicillium decumbens</name>
    <dbReference type="NCBI Taxonomy" id="69771"/>
    <lineage>
        <taxon>Eukaryota</taxon>
        <taxon>Fungi</taxon>
        <taxon>Dikarya</taxon>
        <taxon>Ascomycota</taxon>
        <taxon>Pezizomycotina</taxon>
        <taxon>Eurotiomycetes</taxon>
        <taxon>Eurotiomycetidae</taxon>
        <taxon>Eurotiales</taxon>
        <taxon>Aspergillaceae</taxon>
        <taxon>Penicillium</taxon>
    </lineage>
</organism>
<name>A0A1V6P813_PENDC</name>
<dbReference type="Proteomes" id="UP000191522">
    <property type="component" value="Unassembled WGS sequence"/>
</dbReference>
<reference evidence="3" key="1">
    <citation type="journal article" date="2017" name="Nat. Microbiol.">
        <title>Global analysis of biosynthetic gene clusters reveals vast potential of secondary metabolite production in Penicillium species.</title>
        <authorList>
            <person name="Nielsen J.C."/>
            <person name="Grijseels S."/>
            <person name="Prigent S."/>
            <person name="Ji B."/>
            <person name="Dainat J."/>
            <person name="Nielsen K.F."/>
            <person name="Frisvad J.C."/>
            <person name="Workman M."/>
            <person name="Nielsen J."/>
        </authorList>
    </citation>
    <scope>NUCLEOTIDE SEQUENCE [LARGE SCALE GENOMIC DNA]</scope>
    <source>
        <strain evidence="3">IBT 11843</strain>
    </source>
</reference>
<feature type="region of interest" description="Disordered" evidence="1">
    <location>
        <begin position="42"/>
        <end position="72"/>
    </location>
</feature>
<dbReference type="EMBL" id="MDYL01000016">
    <property type="protein sequence ID" value="OQD73140.1"/>
    <property type="molecule type" value="Genomic_DNA"/>
</dbReference>
<evidence type="ECO:0000313" key="3">
    <source>
        <dbReference type="Proteomes" id="UP000191522"/>
    </source>
</evidence>
<dbReference type="STRING" id="69771.A0A1V6P813"/>
<feature type="compositionally biased region" description="Polar residues" evidence="1">
    <location>
        <begin position="55"/>
        <end position="67"/>
    </location>
</feature>
<evidence type="ECO:0000256" key="1">
    <source>
        <dbReference type="SAM" id="MobiDB-lite"/>
    </source>
</evidence>
<evidence type="ECO:0008006" key="4">
    <source>
        <dbReference type="Google" id="ProtNLM"/>
    </source>
</evidence>
<dbReference type="OMA" id="ARMFATR"/>
<dbReference type="OrthoDB" id="5366531at2759"/>
<sequence>MRPALLRLLKRPSALSILDSLAATPIGIEQLESRYTRLRRQSQCARGVPLDETEGSSSRQESGNLMQTGGEGRPFSFPVYEIESSSEPHSSEILRADNSDRNDSAERLKSSLRLQLTQLEFESDIGHTKDIGTRLVDSSAHRHDFELWEELLRFRQRHYGDKGTQDIWDGLTVRLDGVKLPVAGERADFFWQSFVNLGLKRPLFLNHVVEYAINIWEDQNVCWDKLYRSVVGGLLNQGMQEQAVVWHRKLQACGLARADELVHILPHAIRSKYLFTSMEQQSHIRRLSPFKRLSTFRRMLLHIPGHQIYGPVISTLLQLGYGEYAVTIHQYLVGHGDHPKTFDELQPLMEYVKNFGFRKDFYRIESYARDRFEEEMATAEREMQTSHKTVRGDNKGGVAETKPFKNDIGARLFATRGLNFDMILGALKMLGVSAIGPQTVREMAIRAHGGQDILEKIKMLQKSGISIDDTVFTRLIQKLAAQNRDILLSDLLRSDQHPDAFEDTEMQESLLVSYYIARDSRQYNMSLAVLAELFPDAPDLLDVHFRKHIAAGELDAASKVVDELVLLGRTLTEDSVDYMAAKVLRPRRMNRRPPLGKLISPADEVMFIFKILQRVVPAGVYVNASFWVELLKRLGMSNEWDGLRECCLWLVREYSHKAQSQSGKAWGPSHLTTAPAPGRDGQMVNLIFAPAMQQAIVHWGFSLRVTEETQSKLTYTHPMTGAKLIPWTRGICLLLELEQAGLGLRTREIRRAARSRLAMLFSRWCPSQRRMNRMLRRNNPYSLERVTMDILRAWGSSTLFNGLEVSQPGRLVNPPRTKFSRRRTARVRLARTVPP</sequence>
<comment type="caution">
    <text evidence="2">The sequence shown here is derived from an EMBL/GenBank/DDBJ whole genome shotgun (WGS) entry which is preliminary data.</text>
</comment>
<keyword evidence="3" id="KW-1185">Reference proteome</keyword>
<dbReference type="AlphaFoldDB" id="A0A1V6P813"/>
<protein>
    <recommendedName>
        <fullName evidence="4">Pentatricopeptide repeat domain-containing protein</fullName>
    </recommendedName>
</protein>
<gene>
    <name evidence="2" type="ORF">PENDEC_c016G04941</name>
</gene>